<protein>
    <submittedName>
        <fullName evidence="18">Cation/H(+) antiporter 15-like</fullName>
    </submittedName>
</protein>
<evidence type="ECO:0000256" key="6">
    <source>
        <dbReference type="ARBA" id="ARBA00022692"/>
    </source>
</evidence>
<dbReference type="InterPro" id="IPR050794">
    <property type="entry name" value="CPA2_transporter"/>
</dbReference>
<dbReference type="GO" id="GO:0006813">
    <property type="term" value="P:potassium ion transport"/>
    <property type="evidence" value="ECO:0007669"/>
    <property type="project" value="UniProtKB-KW"/>
</dbReference>
<reference evidence="17" key="1">
    <citation type="journal article" date="2019" name="Nat. Commun.">
        <title>Genome-wide association mapping of date palm fruit traits.</title>
        <authorList>
            <person name="Hazzouri K.M."/>
            <person name="Gros-Balthazard M."/>
            <person name="Flowers J.M."/>
            <person name="Copetti D."/>
            <person name="Lemansour A."/>
            <person name="Lebrun M."/>
            <person name="Masmoudi K."/>
            <person name="Ferrand S."/>
            <person name="Dhar M.I."/>
            <person name="Fresquez Z.A."/>
            <person name="Rosas U."/>
            <person name="Zhang J."/>
            <person name="Talag J."/>
            <person name="Lee S."/>
            <person name="Kudrna D."/>
            <person name="Powell R.F."/>
            <person name="Leitch I.J."/>
            <person name="Krueger R.R."/>
            <person name="Wing R.A."/>
            <person name="Amiri K.M.A."/>
            <person name="Purugganan M.D."/>
        </authorList>
    </citation>
    <scope>NUCLEOTIDE SEQUENCE [LARGE SCALE GENOMIC DNA]</scope>
    <source>
        <strain evidence="17">cv. Khalas</strain>
    </source>
</reference>
<feature type="transmembrane region" description="Helical" evidence="13">
    <location>
        <begin position="108"/>
        <end position="134"/>
    </location>
</feature>
<keyword evidence="5" id="KW-0633">Potassium transport</keyword>
<name>A0A8B7CR69_PHODC</name>
<evidence type="ECO:0000259" key="16">
    <source>
        <dbReference type="Pfam" id="PF23259"/>
    </source>
</evidence>
<dbReference type="Gene3D" id="1.20.1530.20">
    <property type="match status" value="1"/>
</dbReference>
<feature type="region of interest" description="Disordered" evidence="12">
    <location>
        <begin position="835"/>
        <end position="857"/>
    </location>
</feature>
<feature type="transmembrane region" description="Helical" evidence="13">
    <location>
        <begin position="361"/>
        <end position="383"/>
    </location>
</feature>
<dbReference type="Pfam" id="PF23256">
    <property type="entry name" value="CHX17_2nd"/>
    <property type="match status" value="1"/>
</dbReference>
<dbReference type="KEGG" id="pda:103717901"/>
<dbReference type="GO" id="GO:0009941">
    <property type="term" value="C:chloroplast envelope"/>
    <property type="evidence" value="ECO:0007669"/>
    <property type="project" value="UniProtKB-SubCell"/>
</dbReference>
<dbReference type="PANTHER" id="PTHR32468:SF86">
    <property type="entry name" value="OS11G0123600 PROTEIN"/>
    <property type="match status" value="1"/>
</dbReference>
<dbReference type="RefSeq" id="XP_008804681.2">
    <property type="nucleotide sequence ID" value="XM_008806459.3"/>
</dbReference>
<evidence type="ECO:0000259" key="14">
    <source>
        <dbReference type="Pfam" id="PF00999"/>
    </source>
</evidence>
<dbReference type="InterPro" id="IPR038770">
    <property type="entry name" value="Na+/solute_symporter_sf"/>
</dbReference>
<evidence type="ECO:0000256" key="3">
    <source>
        <dbReference type="ARBA" id="ARBA00004141"/>
    </source>
</evidence>
<gene>
    <name evidence="18" type="primary">LOC103717901</name>
</gene>
<comment type="subcellular location">
    <subcellularLocation>
        <location evidence="3">Membrane</location>
        <topology evidence="3">Multi-pass membrane protein</topology>
    </subcellularLocation>
    <subcellularLocation>
        <location evidence="2">Plastid</location>
        <location evidence="2">Chloroplast envelope</location>
    </subcellularLocation>
</comment>
<evidence type="ECO:0000256" key="8">
    <source>
        <dbReference type="ARBA" id="ARBA00022989"/>
    </source>
</evidence>
<dbReference type="GeneID" id="103717901"/>
<dbReference type="PANTHER" id="PTHR32468">
    <property type="entry name" value="CATION/H + ANTIPORTER"/>
    <property type="match status" value="1"/>
</dbReference>
<feature type="transmembrane region" description="Helical" evidence="13">
    <location>
        <begin position="284"/>
        <end position="311"/>
    </location>
</feature>
<dbReference type="GO" id="GO:1902600">
    <property type="term" value="P:proton transmembrane transport"/>
    <property type="evidence" value="ECO:0007669"/>
    <property type="project" value="InterPro"/>
</dbReference>
<feature type="domain" description="Cation/H+ exchanger transmembrane" evidence="14">
    <location>
        <begin position="62"/>
        <end position="444"/>
    </location>
</feature>
<evidence type="ECO:0000313" key="17">
    <source>
        <dbReference type="Proteomes" id="UP000228380"/>
    </source>
</evidence>
<sequence length="857" mass="92305">MSNSTYASSSPVDFLSSHGGKAEFTPLVCYAGTTTMHNSIWHDENPLAYSFPLFLLQCILIIATTRTINFLLRPLRQPRYISEILGGFVLGPSVMGRIPGFGLTTFPLWSLVTLNAIAHIGLIYSTFLVGLEVVELESLSSGGPRSLGFTAACVLPPLAISSKMAPIVHDLLHESTHREAFLAFIGVAVTVTAFSVLTRILAEMKLIGSDVGRIALSCAGLNDIVSWMLLATAVALAQTDSEVEKSIFSVLSAIAFYVMCRILVRPVVLWVARQAPVGEEANELHLSGMLVGVLAAAFITDSIGMHGIYGAFTLGIMVPNGPFGEAIAEKAGDLVDGLLMPLFLVISGLRTDLSTIKNWDGVAWLVLMVLFSAAAKVLASMLMAALCKMPLHDGLSVGLLMNSKGVIELVLLNIARDKHVIEGQTFTILVLMSMLLTATVSPLLTVVVKPVRRLVSYKRRTIWWTNPDSELRILVCVHTPREAPSFVSLLDISHPTKRSPIYVDALHLVELTGRAAAMLAVNSAAPPAAAKDPHHQQHLPALGRIQAQSDAINHVFESYEQHAGGVTAQCHTAVSPYATMHEDIIAVAVDRHAALILLPFHKHQTVDGGMEVVHQAIRSLNQAVLAAAPCSVGIFIDRGLGAGDRRTSGHRVALLFFGGADDREALAFAGRMAGHPKINLKVIRFMYGGGKSRQQQHHHRLGAAAATAGSPKAERVLTVMTEGEREQRLDEDSLGEFQARWGRGMVEYEEVVATNAEETVAAIQRVEESGHDLFVVGRGQNMESRLIEGLNDWSEFPELGPIGDLLASTDFEATASVLVVQRGGGPAIDMLVSPDSPGKPWPPFGNKGEQWAKGSRV</sequence>
<dbReference type="InterPro" id="IPR057290">
    <property type="entry name" value="CHX17_C"/>
</dbReference>
<keyword evidence="10 13" id="KW-0472">Membrane</keyword>
<evidence type="ECO:0000256" key="13">
    <source>
        <dbReference type="SAM" id="Phobius"/>
    </source>
</evidence>
<feature type="domain" description="Cation/H(+) antiporter C-terminal" evidence="16">
    <location>
        <begin position="652"/>
        <end position="823"/>
    </location>
</feature>
<dbReference type="Pfam" id="PF23259">
    <property type="entry name" value="CHX17_C"/>
    <property type="match status" value="1"/>
</dbReference>
<evidence type="ECO:0000256" key="7">
    <source>
        <dbReference type="ARBA" id="ARBA00022958"/>
    </source>
</evidence>
<dbReference type="Pfam" id="PF00999">
    <property type="entry name" value="Na_H_Exchanger"/>
    <property type="match status" value="1"/>
</dbReference>
<evidence type="ECO:0000256" key="10">
    <source>
        <dbReference type="ARBA" id="ARBA00023136"/>
    </source>
</evidence>
<dbReference type="Proteomes" id="UP000228380">
    <property type="component" value="Chromosome 3"/>
</dbReference>
<dbReference type="OrthoDB" id="2687058at2759"/>
<accession>A0A8B7CR69</accession>
<keyword evidence="7" id="KW-0630">Potassium</keyword>
<evidence type="ECO:0000256" key="9">
    <source>
        <dbReference type="ARBA" id="ARBA00023065"/>
    </source>
</evidence>
<evidence type="ECO:0000256" key="2">
    <source>
        <dbReference type="ARBA" id="ARBA00004119"/>
    </source>
</evidence>
<feature type="transmembrane region" description="Helical" evidence="13">
    <location>
        <begin position="395"/>
        <end position="414"/>
    </location>
</feature>
<dbReference type="InterPro" id="IPR006153">
    <property type="entry name" value="Cation/H_exchanger_TM"/>
</dbReference>
<dbReference type="GO" id="GO:0016020">
    <property type="term" value="C:membrane"/>
    <property type="evidence" value="ECO:0007669"/>
    <property type="project" value="UniProtKB-SubCell"/>
</dbReference>
<evidence type="ECO:0000256" key="12">
    <source>
        <dbReference type="SAM" id="MobiDB-lite"/>
    </source>
</evidence>
<evidence type="ECO:0000256" key="4">
    <source>
        <dbReference type="ARBA" id="ARBA00022448"/>
    </source>
</evidence>
<dbReference type="GO" id="GO:0012505">
    <property type="term" value="C:endomembrane system"/>
    <property type="evidence" value="ECO:0007669"/>
    <property type="project" value="TreeGrafter"/>
</dbReference>
<keyword evidence="9" id="KW-0406">Ion transport</keyword>
<organism evidence="17 18">
    <name type="scientific">Phoenix dactylifera</name>
    <name type="common">Date palm</name>
    <dbReference type="NCBI Taxonomy" id="42345"/>
    <lineage>
        <taxon>Eukaryota</taxon>
        <taxon>Viridiplantae</taxon>
        <taxon>Streptophyta</taxon>
        <taxon>Embryophyta</taxon>
        <taxon>Tracheophyta</taxon>
        <taxon>Spermatophyta</taxon>
        <taxon>Magnoliopsida</taxon>
        <taxon>Liliopsida</taxon>
        <taxon>Arecaceae</taxon>
        <taxon>Coryphoideae</taxon>
        <taxon>Phoeniceae</taxon>
        <taxon>Phoenix</taxon>
    </lineage>
</organism>
<feature type="transmembrane region" description="Helical" evidence="13">
    <location>
        <begin position="426"/>
        <end position="448"/>
    </location>
</feature>
<feature type="transmembrane region" description="Helical" evidence="13">
    <location>
        <begin position="180"/>
        <end position="202"/>
    </location>
</feature>
<dbReference type="InterPro" id="IPR057291">
    <property type="entry name" value="CHX17_2nd"/>
</dbReference>
<reference evidence="18" key="2">
    <citation type="submission" date="2025-08" db="UniProtKB">
        <authorList>
            <consortium name="RefSeq"/>
        </authorList>
    </citation>
    <scope>IDENTIFICATION</scope>
    <source>
        <tissue evidence="18">Young leaves</tissue>
    </source>
</reference>
<evidence type="ECO:0000256" key="11">
    <source>
        <dbReference type="ARBA" id="ARBA00038341"/>
    </source>
</evidence>
<feature type="transmembrane region" description="Helical" evidence="13">
    <location>
        <begin position="331"/>
        <end position="349"/>
    </location>
</feature>
<comment type="function">
    <text evidence="1">May function as sodium-coupled metabolite transporter across the chloroplast envelope.</text>
</comment>
<keyword evidence="17" id="KW-1185">Reference proteome</keyword>
<proteinExistence type="inferred from homology"/>
<evidence type="ECO:0000259" key="15">
    <source>
        <dbReference type="Pfam" id="PF23256"/>
    </source>
</evidence>
<keyword evidence="4" id="KW-0813">Transport</keyword>
<evidence type="ECO:0000256" key="5">
    <source>
        <dbReference type="ARBA" id="ARBA00022538"/>
    </source>
</evidence>
<keyword evidence="6 13" id="KW-0812">Transmembrane</keyword>
<dbReference type="GO" id="GO:0006885">
    <property type="term" value="P:regulation of pH"/>
    <property type="evidence" value="ECO:0007669"/>
    <property type="project" value="TreeGrafter"/>
</dbReference>
<evidence type="ECO:0000256" key="1">
    <source>
        <dbReference type="ARBA" id="ARBA00003198"/>
    </source>
</evidence>
<feature type="transmembrane region" description="Helical" evidence="13">
    <location>
        <begin position="214"/>
        <end position="235"/>
    </location>
</feature>
<comment type="similarity">
    <text evidence="11">Belongs to the monovalent cation:proton antiporter 2 (CPA2) transporter (TC 2.A.37) family. CHX (TC 2.A.37.4) subfamily.</text>
</comment>
<feature type="domain" description="Cation/H(+) antiporter central" evidence="15">
    <location>
        <begin position="503"/>
        <end position="642"/>
    </location>
</feature>
<feature type="transmembrane region" description="Helical" evidence="13">
    <location>
        <begin position="247"/>
        <end position="272"/>
    </location>
</feature>
<dbReference type="AlphaFoldDB" id="A0A8B7CR69"/>
<keyword evidence="8 13" id="KW-1133">Transmembrane helix</keyword>
<feature type="transmembrane region" description="Helical" evidence="13">
    <location>
        <begin position="51"/>
        <end position="72"/>
    </location>
</feature>
<evidence type="ECO:0000313" key="18">
    <source>
        <dbReference type="RefSeq" id="XP_008804681.2"/>
    </source>
</evidence>
<dbReference type="GO" id="GO:0015297">
    <property type="term" value="F:antiporter activity"/>
    <property type="evidence" value="ECO:0007669"/>
    <property type="project" value="InterPro"/>
</dbReference>